<evidence type="ECO:0000256" key="5">
    <source>
        <dbReference type="ARBA" id="ARBA00022519"/>
    </source>
</evidence>
<sequence length="171" mass="18142">MSAAGRLTNGFTLLEVMVVLVLIGIITSFALLAVSGGSQERLAEEAQRLAVLVELHQQEAIMSGEPRGIRFSRTGYAVLSLGENGQWHAPTAAATLIRHQLPEDINLGLWVEGRPAELNAAGDPQVVLLNSGETTEFVTVFSLADERGPDAPLYRVAGDLLGRLTVGAGAR</sequence>
<dbReference type="InterPro" id="IPR012902">
    <property type="entry name" value="N_methyl_site"/>
</dbReference>
<evidence type="ECO:0000313" key="11">
    <source>
        <dbReference type="EMBL" id="CDH47263.1"/>
    </source>
</evidence>
<dbReference type="GO" id="GO:0005886">
    <property type="term" value="C:plasma membrane"/>
    <property type="evidence" value="ECO:0007669"/>
    <property type="project" value="UniProtKB-SubCell"/>
</dbReference>
<keyword evidence="3" id="KW-1003">Cell membrane</keyword>
<dbReference type="InterPro" id="IPR045584">
    <property type="entry name" value="Pilin-like"/>
</dbReference>
<dbReference type="RefSeq" id="WP_051498093.1">
    <property type="nucleotide sequence ID" value="NZ_CBTK010000295.1"/>
</dbReference>
<keyword evidence="5" id="KW-0997">Cell inner membrane</keyword>
<dbReference type="Pfam" id="PF07963">
    <property type="entry name" value="N_methyl"/>
    <property type="match status" value="1"/>
</dbReference>
<dbReference type="SUPFAM" id="SSF54523">
    <property type="entry name" value="Pili subunits"/>
    <property type="match status" value="1"/>
</dbReference>
<accession>A0A7U7GFM3</accession>
<gene>
    <name evidence="11" type="ORF">BN874_770113</name>
</gene>
<dbReference type="InterPro" id="IPR002416">
    <property type="entry name" value="T2SS_protein-GspH"/>
</dbReference>
<evidence type="ECO:0000256" key="2">
    <source>
        <dbReference type="ARBA" id="ARBA00021549"/>
    </source>
</evidence>
<name>A0A7U7GFM3_9GAMM</name>
<keyword evidence="4" id="KW-0488">Methylation</keyword>
<evidence type="ECO:0000256" key="8">
    <source>
        <dbReference type="ARBA" id="ARBA00023136"/>
    </source>
</evidence>
<keyword evidence="8 10" id="KW-0472">Membrane</keyword>
<feature type="transmembrane region" description="Helical" evidence="10">
    <location>
        <begin position="12"/>
        <end position="34"/>
    </location>
</feature>
<dbReference type="OrthoDB" id="6076129at2"/>
<organism evidence="11 12">
    <name type="scientific">Candidatus Contendobacter odensis Run_B_J11</name>
    <dbReference type="NCBI Taxonomy" id="1400861"/>
    <lineage>
        <taxon>Bacteria</taxon>
        <taxon>Pseudomonadati</taxon>
        <taxon>Pseudomonadota</taxon>
        <taxon>Gammaproteobacteria</taxon>
        <taxon>Candidatus Competibacteraceae</taxon>
        <taxon>Candidatus Contendibacter</taxon>
    </lineage>
</organism>
<dbReference type="GO" id="GO:0015627">
    <property type="term" value="C:type II protein secretion system complex"/>
    <property type="evidence" value="ECO:0007669"/>
    <property type="project" value="InterPro"/>
</dbReference>
<evidence type="ECO:0000256" key="4">
    <source>
        <dbReference type="ARBA" id="ARBA00022481"/>
    </source>
</evidence>
<evidence type="ECO:0000313" key="12">
    <source>
        <dbReference type="Proteomes" id="UP000019184"/>
    </source>
</evidence>
<evidence type="ECO:0000256" key="6">
    <source>
        <dbReference type="ARBA" id="ARBA00022692"/>
    </source>
</evidence>
<dbReference type="Gene3D" id="3.55.40.10">
    <property type="entry name" value="minor pseudopilin epsh domain"/>
    <property type="match status" value="1"/>
</dbReference>
<evidence type="ECO:0000256" key="1">
    <source>
        <dbReference type="ARBA" id="ARBA00004377"/>
    </source>
</evidence>
<dbReference type="GO" id="GO:0015628">
    <property type="term" value="P:protein secretion by the type II secretion system"/>
    <property type="evidence" value="ECO:0007669"/>
    <property type="project" value="InterPro"/>
</dbReference>
<comment type="caution">
    <text evidence="11">The sequence shown here is derived from an EMBL/GenBank/DDBJ whole genome shotgun (WGS) entry which is preliminary data.</text>
</comment>
<protein>
    <recommendedName>
        <fullName evidence="2">Type II secretion system protein H</fullName>
    </recommendedName>
    <alternativeName>
        <fullName evidence="9">General secretion pathway protein H</fullName>
    </alternativeName>
</protein>
<evidence type="ECO:0000256" key="10">
    <source>
        <dbReference type="SAM" id="Phobius"/>
    </source>
</evidence>
<keyword evidence="6 10" id="KW-0812">Transmembrane</keyword>
<evidence type="ECO:0000256" key="7">
    <source>
        <dbReference type="ARBA" id="ARBA00022989"/>
    </source>
</evidence>
<dbReference type="Proteomes" id="UP000019184">
    <property type="component" value="Unassembled WGS sequence"/>
</dbReference>
<evidence type="ECO:0000256" key="3">
    <source>
        <dbReference type="ARBA" id="ARBA00022475"/>
    </source>
</evidence>
<proteinExistence type="predicted"/>
<keyword evidence="12" id="KW-1185">Reference proteome</keyword>
<dbReference type="AlphaFoldDB" id="A0A7U7GFM3"/>
<keyword evidence="7 10" id="KW-1133">Transmembrane helix</keyword>
<evidence type="ECO:0000256" key="9">
    <source>
        <dbReference type="ARBA" id="ARBA00030775"/>
    </source>
</evidence>
<dbReference type="PRINTS" id="PR00885">
    <property type="entry name" value="BCTERIALGSPH"/>
</dbReference>
<reference evidence="11 12" key="1">
    <citation type="journal article" date="2014" name="ISME J.">
        <title>Candidatus Competibacter-lineage genomes retrieved from metagenomes reveal functional metabolic diversity.</title>
        <authorList>
            <person name="McIlroy S.J."/>
            <person name="Albertsen M."/>
            <person name="Andresen E.K."/>
            <person name="Saunders A.M."/>
            <person name="Kristiansen R."/>
            <person name="Stokholm-Bjerregaard M."/>
            <person name="Nielsen K.L."/>
            <person name="Nielsen P.H."/>
        </authorList>
    </citation>
    <scope>NUCLEOTIDE SEQUENCE [LARGE SCALE GENOMIC DNA]</scope>
    <source>
        <strain evidence="11 12">Run_B_J11</strain>
    </source>
</reference>
<dbReference type="NCBIfam" id="TIGR01708">
    <property type="entry name" value="typeII_sec_gspH"/>
    <property type="match status" value="1"/>
</dbReference>
<dbReference type="EMBL" id="CBTK010000295">
    <property type="protein sequence ID" value="CDH47263.1"/>
    <property type="molecule type" value="Genomic_DNA"/>
</dbReference>
<comment type="subcellular location">
    <subcellularLocation>
        <location evidence="1">Cell inner membrane</location>
        <topology evidence="1">Single-pass membrane protein</topology>
    </subcellularLocation>
</comment>
<dbReference type="InterPro" id="IPR049875">
    <property type="entry name" value="TypeII_GspH"/>
</dbReference>
<dbReference type="NCBIfam" id="TIGR02532">
    <property type="entry name" value="IV_pilin_GFxxxE"/>
    <property type="match status" value="1"/>
</dbReference>